<evidence type="ECO:0000256" key="1">
    <source>
        <dbReference type="SAM" id="SignalP"/>
    </source>
</evidence>
<feature type="signal peptide" evidence="1">
    <location>
        <begin position="1"/>
        <end position="17"/>
    </location>
</feature>
<protein>
    <recommendedName>
        <fullName evidence="3">Receptor ligand binding region domain-containing protein</fullName>
    </recommendedName>
</protein>
<dbReference type="InParanoid" id="C3YIN9"/>
<dbReference type="EMBL" id="GG666516">
    <property type="protein sequence ID" value="EEN59763.1"/>
    <property type="molecule type" value="Genomic_DNA"/>
</dbReference>
<gene>
    <name evidence="2" type="ORF">BRAFLDRAFT_124659</name>
</gene>
<dbReference type="PANTHER" id="PTHR38564">
    <property type="entry name" value="SI:CH73-250A16.5-RELATED"/>
    <property type="match status" value="1"/>
</dbReference>
<organism>
    <name type="scientific">Branchiostoma floridae</name>
    <name type="common">Florida lancelet</name>
    <name type="synonym">Amphioxus</name>
    <dbReference type="NCBI Taxonomy" id="7739"/>
    <lineage>
        <taxon>Eukaryota</taxon>
        <taxon>Metazoa</taxon>
        <taxon>Chordata</taxon>
        <taxon>Cephalochordata</taxon>
        <taxon>Leptocardii</taxon>
        <taxon>Amphioxiformes</taxon>
        <taxon>Branchiostomatidae</taxon>
        <taxon>Branchiostoma</taxon>
    </lineage>
</organism>
<dbReference type="PANTHER" id="PTHR38564:SF1">
    <property type="match status" value="1"/>
</dbReference>
<feature type="chain" id="PRO_5002933618" description="Receptor ligand binding region domain-containing protein" evidence="1">
    <location>
        <begin position="18"/>
        <end position="269"/>
    </location>
</feature>
<sequence length="269" mass="29434">MKKTVALLCVTLVAVWGCQPPDCDRKDCGTCGNACCSLSFHLDGVTSQAAYNKIMMNLKNGGADGRYSYSGGDDLRPYNISASFILQGVHMTLVHHYNDTLNFVLTDDMKPSIHPLGTTLHAFSISQIAGAYCDDGQNYKNLVGFVKALRNACCSLTFHFDGVTSESAYNKITTSLQNGGADKWYRYIGGVDMRTYNSTASFILQGVHTTLVYHYNDTLNFVLTDDMKPSIHPLDTTLHAFSISQIAGAYCDDGQNYKNLVGLIKGLSK</sequence>
<accession>C3YIN9</accession>
<proteinExistence type="predicted"/>
<dbReference type="eggNOG" id="ENOG502SA5P">
    <property type="taxonomic scope" value="Eukaryota"/>
</dbReference>
<keyword evidence="1" id="KW-0732">Signal</keyword>
<reference evidence="2" key="1">
    <citation type="journal article" date="2008" name="Nature">
        <title>The amphioxus genome and the evolution of the chordate karyotype.</title>
        <authorList>
            <consortium name="US DOE Joint Genome Institute (JGI-PGF)"/>
            <person name="Putnam N.H."/>
            <person name="Butts T."/>
            <person name="Ferrier D.E.K."/>
            <person name="Furlong R.F."/>
            <person name="Hellsten U."/>
            <person name="Kawashima T."/>
            <person name="Robinson-Rechavi M."/>
            <person name="Shoguchi E."/>
            <person name="Terry A."/>
            <person name="Yu J.-K."/>
            <person name="Benito-Gutierrez E.L."/>
            <person name="Dubchak I."/>
            <person name="Garcia-Fernandez J."/>
            <person name="Gibson-Brown J.J."/>
            <person name="Grigoriev I.V."/>
            <person name="Horton A.C."/>
            <person name="de Jong P.J."/>
            <person name="Jurka J."/>
            <person name="Kapitonov V.V."/>
            <person name="Kohara Y."/>
            <person name="Kuroki Y."/>
            <person name="Lindquist E."/>
            <person name="Lucas S."/>
            <person name="Osoegawa K."/>
            <person name="Pennacchio L.A."/>
            <person name="Salamov A.A."/>
            <person name="Satou Y."/>
            <person name="Sauka-Spengler T."/>
            <person name="Schmutz J."/>
            <person name="Shin-I T."/>
            <person name="Toyoda A."/>
            <person name="Bronner-Fraser M."/>
            <person name="Fujiyama A."/>
            <person name="Holland L.Z."/>
            <person name="Holland P.W.H."/>
            <person name="Satoh N."/>
            <person name="Rokhsar D.S."/>
        </authorList>
    </citation>
    <scope>NUCLEOTIDE SEQUENCE [LARGE SCALE GENOMIC DNA]</scope>
    <source>
        <strain evidence="2">S238N-H82</strain>
        <tissue evidence="2">Testes</tissue>
    </source>
</reference>
<evidence type="ECO:0008006" key="3">
    <source>
        <dbReference type="Google" id="ProtNLM"/>
    </source>
</evidence>
<evidence type="ECO:0000313" key="2">
    <source>
        <dbReference type="EMBL" id="EEN59763.1"/>
    </source>
</evidence>
<name>C3YIN9_BRAFL</name>
<dbReference type="AlphaFoldDB" id="C3YIN9"/>